<name>A0AAD3RI25_LATJO</name>
<dbReference type="AlphaFoldDB" id="A0AAD3RI25"/>
<reference evidence="2" key="1">
    <citation type="submission" date="2022-08" db="EMBL/GenBank/DDBJ databases">
        <title>Genome sequencing of akame (Lates japonicus).</title>
        <authorList>
            <person name="Hashiguchi Y."/>
            <person name="Takahashi H."/>
        </authorList>
    </citation>
    <scope>NUCLEOTIDE SEQUENCE</scope>
    <source>
        <strain evidence="2">Kochi</strain>
    </source>
</reference>
<feature type="region of interest" description="Disordered" evidence="1">
    <location>
        <begin position="221"/>
        <end position="246"/>
    </location>
</feature>
<gene>
    <name evidence="2" type="ORF">AKAME5_002261500</name>
</gene>
<protein>
    <submittedName>
        <fullName evidence="2">SPRY domain-containing protein 3-like protein</fullName>
    </submittedName>
</protein>
<sequence length="274" mass="30521">MNLKSSTWWRSRSPPPPRSYHLNSNGDRHVPAPVASFARSQTLVNTSMLILNSLVSNTNFNIFRHILAPNSAGFLCIDFHPFQYQSTPKKSNRGFYCLNLDFHHPPPLLQLTSSARPLSLSKAPLFLAPLRLLCRRGSTVCLVCGVVTRARMGAMMGRSFHGSGVGDAFGPRCFKGDIMGCGIMFPRDYILDGEGDTDDWERLEVRPGHAGSVQNVLYLNDEEEEEEEEEEEDGEEVDPGQEGRKVTVFFTRNGLMGRREMAVPPGRPHPTVGC</sequence>
<proteinExistence type="predicted"/>
<evidence type="ECO:0000313" key="2">
    <source>
        <dbReference type="EMBL" id="GLD71294.1"/>
    </source>
</evidence>
<evidence type="ECO:0000313" key="3">
    <source>
        <dbReference type="Proteomes" id="UP001279410"/>
    </source>
</evidence>
<dbReference type="Proteomes" id="UP001279410">
    <property type="component" value="Unassembled WGS sequence"/>
</dbReference>
<organism evidence="2 3">
    <name type="scientific">Lates japonicus</name>
    <name type="common">Japanese lates</name>
    <dbReference type="NCBI Taxonomy" id="270547"/>
    <lineage>
        <taxon>Eukaryota</taxon>
        <taxon>Metazoa</taxon>
        <taxon>Chordata</taxon>
        <taxon>Craniata</taxon>
        <taxon>Vertebrata</taxon>
        <taxon>Euteleostomi</taxon>
        <taxon>Actinopterygii</taxon>
        <taxon>Neopterygii</taxon>
        <taxon>Teleostei</taxon>
        <taxon>Neoteleostei</taxon>
        <taxon>Acanthomorphata</taxon>
        <taxon>Carangaria</taxon>
        <taxon>Carangaria incertae sedis</taxon>
        <taxon>Centropomidae</taxon>
        <taxon>Lates</taxon>
    </lineage>
</organism>
<feature type="region of interest" description="Disordered" evidence="1">
    <location>
        <begin position="1"/>
        <end position="25"/>
    </location>
</feature>
<evidence type="ECO:0000256" key="1">
    <source>
        <dbReference type="SAM" id="MobiDB-lite"/>
    </source>
</evidence>
<dbReference type="Gene3D" id="2.60.120.920">
    <property type="match status" value="1"/>
</dbReference>
<keyword evidence="3" id="KW-1185">Reference proteome</keyword>
<feature type="compositionally biased region" description="Acidic residues" evidence="1">
    <location>
        <begin position="221"/>
        <end position="239"/>
    </location>
</feature>
<comment type="caution">
    <text evidence="2">The sequence shown here is derived from an EMBL/GenBank/DDBJ whole genome shotgun (WGS) entry which is preliminary data.</text>
</comment>
<dbReference type="EMBL" id="BRZM01000555">
    <property type="protein sequence ID" value="GLD71294.1"/>
    <property type="molecule type" value="Genomic_DNA"/>
</dbReference>
<accession>A0AAD3RI25</accession>
<dbReference type="InterPro" id="IPR043136">
    <property type="entry name" value="B30.2/SPRY_sf"/>
</dbReference>